<evidence type="ECO:0000313" key="2">
    <source>
        <dbReference type="EMBL" id="MCR6675097.1"/>
    </source>
</evidence>
<dbReference type="EMBL" id="JAHCRT010000016">
    <property type="protein sequence ID" value="MDQ9295230.1"/>
    <property type="molecule type" value="Genomic_DNA"/>
</dbReference>
<dbReference type="GeneID" id="86944469"/>
<reference evidence="2" key="4">
    <citation type="submission" date="2022-07" db="EMBL/GenBank/DDBJ databases">
        <title>Diversity of ethanolamine utilization by human commensal Escherichia coli.</title>
        <authorList>
            <person name="Jubelin G."/>
        </authorList>
    </citation>
    <scope>NUCLEOTIDE SEQUENCE</scope>
    <source>
        <strain evidence="2">S1</strain>
    </source>
</reference>
<evidence type="ECO:0000313" key="7">
    <source>
        <dbReference type="Proteomes" id="UP000254454"/>
    </source>
</evidence>
<proteinExistence type="predicted"/>
<evidence type="ECO:0000313" key="11">
    <source>
        <dbReference type="Proteomes" id="UP001235723"/>
    </source>
</evidence>
<dbReference type="Proteomes" id="UP000510862">
    <property type="component" value="Chromosome"/>
</dbReference>
<dbReference type="Proteomes" id="UP001235723">
    <property type="component" value="Unassembled WGS sequence"/>
</dbReference>
<dbReference type="EMBL" id="JABXPT010000010">
    <property type="protein sequence ID" value="MBA7900095.1"/>
    <property type="molecule type" value="Genomic_DNA"/>
</dbReference>
<dbReference type="Proteomes" id="UP000512146">
    <property type="component" value="Chromosome"/>
</dbReference>
<dbReference type="EMBL" id="JANPXH010000003">
    <property type="protein sequence ID" value="MCR6675097.1"/>
    <property type="molecule type" value="Genomic_DNA"/>
</dbReference>
<accession>A0A370V5Y0</accession>
<dbReference type="RefSeq" id="WP_000945736.1">
    <property type="nucleotide sequence ID" value="NZ_CACSXJ020000018.1"/>
</dbReference>
<gene>
    <name evidence="6" type="ORF">C4A13_00700</name>
    <name evidence="4" type="ORF">HV018_00775</name>
    <name evidence="1" type="ORF">HV245_18390</name>
    <name evidence="5" type="ORF">HV276_00770</name>
    <name evidence="3" type="ORF">KJE03_17455</name>
    <name evidence="2" type="ORF">NVV43_05680</name>
</gene>
<evidence type="ECO:0000313" key="5">
    <source>
        <dbReference type="EMBL" id="QLX28341.1"/>
    </source>
</evidence>
<dbReference type="EMBL" id="CP056165">
    <property type="protein sequence ID" value="QLX28341.1"/>
    <property type="molecule type" value="Genomic_DNA"/>
</dbReference>
<dbReference type="EMBL" id="CP058207">
    <property type="protein sequence ID" value="QLP25326.1"/>
    <property type="molecule type" value="Genomic_DNA"/>
</dbReference>
<evidence type="ECO:0000313" key="8">
    <source>
        <dbReference type="Proteomes" id="UP000510862"/>
    </source>
</evidence>
<reference evidence="8 9" key="2">
    <citation type="submission" date="2020-06" db="EMBL/GenBank/DDBJ databases">
        <title>REHAB project genomes.</title>
        <authorList>
            <person name="Shaw L.P."/>
        </authorList>
    </citation>
    <scope>NUCLEOTIDE SEQUENCE [LARGE SCALE GENOMIC DNA]</scope>
    <source>
        <strain evidence="4 8">RHB42-C09</strain>
        <strain evidence="1 10">RHBSTW-00604</strain>
        <strain evidence="5 9">RHBSTW-00777</strain>
    </source>
</reference>
<reference evidence="6 7" key="1">
    <citation type="submission" date="2018-06" db="EMBL/GenBank/DDBJ databases">
        <title>Recombination Drives Gene Content and Phenotype Evolution in Wild Type E. coli Strains.</title>
        <authorList>
            <person name="Field C.M."/>
            <person name="Silander O.K."/>
            <person name="Van Nimwegen E."/>
        </authorList>
    </citation>
    <scope>NUCLEOTIDE SEQUENCE [LARGE SCALE GENOMIC DNA]</scope>
    <source>
        <strain evidence="6 7">SC344</strain>
    </source>
</reference>
<reference evidence="3 11" key="3">
    <citation type="submission" date="2021-05" db="EMBL/GenBank/DDBJ databases">
        <title>Genome sequence of E. marmotae isolates.</title>
        <authorList>
            <person name="Binsker U."/>
            <person name="Hammerl J.A."/>
        </authorList>
    </citation>
    <scope>NUCLEOTIDE SEQUENCE [LARGE SCALE GENOMIC DNA]</scope>
    <source>
        <strain evidence="3 11">21-MO00586</strain>
    </source>
</reference>
<evidence type="ECO:0000313" key="9">
    <source>
        <dbReference type="Proteomes" id="UP000512146"/>
    </source>
</evidence>
<evidence type="ECO:0000313" key="6">
    <source>
        <dbReference type="EMBL" id="RDR25942.1"/>
    </source>
</evidence>
<dbReference type="Proteomes" id="UP000254454">
    <property type="component" value="Unassembled WGS sequence"/>
</dbReference>
<sequence length="88" mass="10432">MLRNMKVFITAQQQGGLKHFHDILHDKHICARIKAILPAHEGWRKETIESGHNLNPIAQVWKLITEHTHNNRYFRKIHVFRGAILIFF</sequence>
<protein>
    <submittedName>
        <fullName evidence="6">Uncharacterized protein</fullName>
    </submittedName>
</protein>
<evidence type="ECO:0000313" key="3">
    <source>
        <dbReference type="EMBL" id="MDQ9295230.1"/>
    </source>
</evidence>
<dbReference type="EMBL" id="QONO01000107">
    <property type="protein sequence ID" value="RDR25942.1"/>
    <property type="molecule type" value="Genomic_DNA"/>
</dbReference>
<dbReference type="AlphaFoldDB" id="A0A370V5Y0"/>
<keyword evidence="11" id="KW-1185">Reference proteome</keyword>
<evidence type="ECO:0000313" key="10">
    <source>
        <dbReference type="Proteomes" id="UP000518474"/>
    </source>
</evidence>
<organism evidence="6 7">
    <name type="scientific">Escherichia marmotae</name>
    <dbReference type="NCBI Taxonomy" id="1499973"/>
    <lineage>
        <taxon>Bacteria</taxon>
        <taxon>Pseudomonadati</taxon>
        <taxon>Pseudomonadota</taxon>
        <taxon>Gammaproteobacteria</taxon>
        <taxon>Enterobacterales</taxon>
        <taxon>Enterobacteriaceae</taxon>
        <taxon>Escherichia</taxon>
    </lineage>
</organism>
<dbReference type="Proteomes" id="UP000518474">
    <property type="component" value="Unassembled WGS sequence"/>
</dbReference>
<dbReference type="Proteomes" id="UP001206878">
    <property type="component" value="Unassembled WGS sequence"/>
</dbReference>
<evidence type="ECO:0000313" key="4">
    <source>
        <dbReference type="EMBL" id="QLP25326.1"/>
    </source>
</evidence>
<evidence type="ECO:0000313" key="1">
    <source>
        <dbReference type="EMBL" id="MBA7900095.1"/>
    </source>
</evidence>
<name>A0A370V5Y0_9ESCH</name>